<dbReference type="PANTHER" id="PTHR36848:SF2">
    <property type="entry name" value="SECRETED PROTEIN"/>
    <property type="match status" value="1"/>
</dbReference>
<dbReference type="InterPro" id="IPR008979">
    <property type="entry name" value="Galactose-bd-like_sf"/>
</dbReference>
<accession>A0A3S0A328</accession>
<organism evidence="1 2">
    <name type="scientific">Paenibacillus whitsoniae</name>
    <dbReference type="NCBI Taxonomy" id="2496558"/>
    <lineage>
        <taxon>Bacteria</taxon>
        <taxon>Bacillati</taxon>
        <taxon>Bacillota</taxon>
        <taxon>Bacilli</taxon>
        <taxon>Bacillales</taxon>
        <taxon>Paenibacillaceae</taxon>
        <taxon>Paenibacillus</taxon>
    </lineage>
</organism>
<comment type="caution">
    <text evidence="1">The sequence shown here is derived from an EMBL/GenBank/DDBJ whole genome shotgun (WGS) entry which is preliminary data.</text>
</comment>
<dbReference type="AlphaFoldDB" id="A0A3S0A328"/>
<dbReference type="InterPro" id="IPR053161">
    <property type="entry name" value="Ulvan_degrading_GH"/>
</dbReference>
<evidence type="ECO:0008006" key="3">
    <source>
        <dbReference type="Google" id="ProtNLM"/>
    </source>
</evidence>
<dbReference type="RefSeq" id="WP_126142687.1">
    <property type="nucleotide sequence ID" value="NZ_RXHU01000054.1"/>
</dbReference>
<proteinExistence type="predicted"/>
<dbReference type="OrthoDB" id="9761519at2"/>
<dbReference type="Proteomes" id="UP000276128">
    <property type="component" value="Unassembled WGS sequence"/>
</dbReference>
<evidence type="ECO:0000313" key="2">
    <source>
        <dbReference type="Proteomes" id="UP000276128"/>
    </source>
</evidence>
<reference evidence="1 2" key="1">
    <citation type="submission" date="2018-12" db="EMBL/GenBank/DDBJ databases">
        <title>Bacillus ochoae sp. nov., Paenibacillus whitsoniae sp. nov., Paenibacillus spiritus sp. nov. Isolated from the Mars Exploration Rover during spacecraft assembly.</title>
        <authorList>
            <person name="Seuylemezian A."/>
            <person name="Vaishampayan P."/>
        </authorList>
    </citation>
    <scope>NUCLEOTIDE SEQUENCE [LARGE SCALE GENOMIC DNA]</scope>
    <source>
        <strain evidence="1 2">MER 54</strain>
    </source>
</reference>
<gene>
    <name evidence="1" type="ORF">EJQ19_18375</name>
</gene>
<evidence type="ECO:0000313" key="1">
    <source>
        <dbReference type="EMBL" id="RTE08386.1"/>
    </source>
</evidence>
<keyword evidence="2" id="KW-1185">Reference proteome</keyword>
<dbReference type="Gene3D" id="2.60.120.260">
    <property type="entry name" value="Galactose-binding domain-like"/>
    <property type="match status" value="1"/>
</dbReference>
<dbReference type="PANTHER" id="PTHR36848">
    <property type="entry name" value="DNA-BINDING PROTEIN (PUTATIVE SECRETED PROTEIN)-RELATED"/>
    <property type="match status" value="1"/>
</dbReference>
<sequence>MRETFFMKLDVRNAHEMVRVWINDIEIGVRMWKPYVFNITHAARQGWNDIRVEVTNTLANRIDGQSQPSGLIGPVIVKVC</sequence>
<name>A0A3S0A328_9BACL</name>
<dbReference type="SUPFAM" id="SSF49785">
    <property type="entry name" value="Galactose-binding domain-like"/>
    <property type="match status" value="1"/>
</dbReference>
<dbReference type="EMBL" id="RXHU01000054">
    <property type="protein sequence ID" value="RTE08386.1"/>
    <property type="molecule type" value="Genomic_DNA"/>
</dbReference>
<protein>
    <recommendedName>
        <fullName evidence="3">Glycosyl hydrolases family 2 sugar binding domain-containing protein</fullName>
    </recommendedName>
</protein>